<sequence>MFQHCPTPSSAIASVQRSLSLIHLITYDAIDSVRVELAIIKSGLTAIDSTRNHSNILTGGAARTYHPID</sequence>
<evidence type="ECO:0000313" key="1">
    <source>
        <dbReference type="EMBL" id="SPS01588.1"/>
    </source>
</evidence>
<accession>A0A375J8X6</accession>
<dbReference type="AlphaFoldDB" id="A0A375J8X6"/>
<reference evidence="1 2" key="1">
    <citation type="submission" date="2018-01" db="EMBL/GenBank/DDBJ databases">
        <authorList>
            <person name="Gaut B.S."/>
            <person name="Morton B.R."/>
            <person name="Clegg M.T."/>
            <person name="Duvall M.R."/>
        </authorList>
    </citation>
    <scope>NUCLEOTIDE SEQUENCE [LARGE SCALE GENOMIC DNA]</scope>
    <source>
        <strain evidence="1">Cupriavidus taiwanensis cmp 52</strain>
    </source>
</reference>
<evidence type="ECO:0000313" key="2">
    <source>
        <dbReference type="Proteomes" id="UP000256805"/>
    </source>
</evidence>
<proteinExistence type="predicted"/>
<dbReference type="EMBL" id="OVTA01000047">
    <property type="protein sequence ID" value="SPS01588.1"/>
    <property type="molecule type" value="Genomic_DNA"/>
</dbReference>
<protein>
    <submittedName>
        <fullName evidence="1">Uncharacterized protein</fullName>
    </submittedName>
</protein>
<dbReference type="Proteomes" id="UP000256805">
    <property type="component" value="Unassembled WGS sequence"/>
</dbReference>
<gene>
    <name evidence="1" type="ORF">CBM2634_B60004</name>
</gene>
<name>A0A375J8X6_9BURK</name>
<organism evidence="1 2">
    <name type="scientific">Cupriavidus taiwanensis</name>
    <dbReference type="NCBI Taxonomy" id="164546"/>
    <lineage>
        <taxon>Bacteria</taxon>
        <taxon>Pseudomonadati</taxon>
        <taxon>Pseudomonadota</taxon>
        <taxon>Betaproteobacteria</taxon>
        <taxon>Burkholderiales</taxon>
        <taxon>Burkholderiaceae</taxon>
        <taxon>Cupriavidus</taxon>
    </lineage>
</organism>